<dbReference type="EMBL" id="CAKOGP040002091">
    <property type="protein sequence ID" value="CAJ1961285.1"/>
    <property type="molecule type" value="Genomic_DNA"/>
</dbReference>
<gene>
    <name evidence="2" type="ORF">CYCCA115_LOCUS19121</name>
</gene>
<reference evidence="2" key="1">
    <citation type="submission" date="2023-08" db="EMBL/GenBank/DDBJ databases">
        <authorList>
            <person name="Audoor S."/>
            <person name="Bilcke G."/>
        </authorList>
    </citation>
    <scope>NUCLEOTIDE SEQUENCE</scope>
</reference>
<evidence type="ECO:0000256" key="1">
    <source>
        <dbReference type="SAM" id="SignalP"/>
    </source>
</evidence>
<organism evidence="2 3">
    <name type="scientific">Cylindrotheca closterium</name>
    <dbReference type="NCBI Taxonomy" id="2856"/>
    <lineage>
        <taxon>Eukaryota</taxon>
        <taxon>Sar</taxon>
        <taxon>Stramenopiles</taxon>
        <taxon>Ochrophyta</taxon>
        <taxon>Bacillariophyta</taxon>
        <taxon>Bacillariophyceae</taxon>
        <taxon>Bacillariophycidae</taxon>
        <taxon>Bacillariales</taxon>
        <taxon>Bacillariaceae</taxon>
        <taxon>Cylindrotheca</taxon>
    </lineage>
</organism>
<evidence type="ECO:0000313" key="2">
    <source>
        <dbReference type="EMBL" id="CAJ1961285.1"/>
    </source>
</evidence>
<dbReference type="AlphaFoldDB" id="A0AAD2G3C9"/>
<feature type="signal peptide" evidence="1">
    <location>
        <begin position="1"/>
        <end position="19"/>
    </location>
</feature>
<evidence type="ECO:0008006" key="4">
    <source>
        <dbReference type="Google" id="ProtNLM"/>
    </source>
</evidence>
<sequence length="155" mass="17536">MRGLLQIISTVLLISLASATESNNNCRFALEVNKDSYLPAEEIEVTMTQCDPDLDDFVAIYDADVDPNETRGHVTYVMWMRTCGSSYCSEPADSSTFLFGKGHNKHSWPLPMGRYKVHLLKKTGKREFETYATSQSFMVEDRAPKQVKKIEVDSV</sequence>
<comment type="caution">
    <text evidence="2">The sequence shown here is derived from an EMBL/GenBank/DDBJ whole genome shotgun (WGS) entry which is preliminary data.</text>
</comment>
<name>A0AAD2G3C9_9STRA</name>
<keyword evidence="1" id="KW-0732">Signal</keyword>
<keyword evidence="3" id="KW-1185">Reference proteome</keyword>
<dbReference type="Proteomes" id="UP001295423">
    <property type="component" value="Unassembled WGS sequence"/>
</dbReference>
<protein>
    <recommendedName>
        <fullName evidence="4">GOLD domain-containing protein</fullName>
    </recommendedName>
</protein>
<evidence type="ECO:0000313" key="3">
    <source>
        <dbReference type="Proteomes" id="UP001295423"/>
    </source>
</evidence>
<feature type="chain" id="PRO_5042216781" description="GOLD domain-containing protein" evidence="1">
    <location>
        <begin position="20"/>
        <end position="155"/>
    </location>
</feature>
<proteinExistence type="predicted"/>
<accession>A0AAD2G3C9</accession>